<dbReference type="SUPFAM" id="SSF46894">
    <property type="entry name" value="C-terminal effector domain of the bipartite response regulators"/>
    <property type="match status" value="1"/>
</dbReference>
<dbReference type="PANTHER" id="PTHR16305:SF35">
    <property type="entry name" value="TRANSCRIPTIONAL ACTIVATOR DOMAIN"/>
    <property type="match status" value="1"/>
</dbReference>
<dbReference type="Gene3D" id="1.10.10.10">
    <property type="entry name" value="Winged helix-like DNA-binding domain superfamily/Winged helix DNA-binding domain"/>
    <property type="match status" value="1"/>
</dbReference>
<reference evidence="5" key="1">
    <citation type="journal article" date="2019" name="Int. J. Syst. Evol. Microbiol.">
        <title>The Global Catalogue of Microorganisms (GCM) 10K type strain sequencing project: providing services to taxonomists for standard genome sequencing and annotation.</title>
        <authorList>
            <consortium name="The Broad Institute Genomics Platform"/>
            <consortium name="The Broad Institute Genome Sequencing Center for Infectious Disease"/>
            <person name="Wu L."/>
            <person name="Ma J."/>
        </authorList>
    </citation>
    <scope>NUCLEOTIDE SEQUENCE [LARGE SCALE GENOMIC DNA]</scope>
    <source>
        <strain evidence="5">ICMP 19430</strain>
    </source>
</reference>
<dbReference type="InterPro" id="IPR003593">
    <property type="entry name" value="AAA+_ATPase"/>
</dbReference>
<dbReference type="InterPro" id="IPR011990">
    <property type="entry name" value="TPR-like_helical_dom_sf"/>
</dbReference>
<name>A0ABW2RSG7_9NOCA</name>
<organism evidence="4 5">
    <name type="scientific">Rhodococcus daqingensis</name>
    <dbReference type="NCBI Taxonomy" id="2479363"/>
    <lineage>
        <taxon>Bacteria</taxon>
        <taxon>Bacillati</taxon>
        <taxon>Actinomycetota</taxon>
        <taxon>Actinomycetes</taxon>
        <taxon>Mycobacteriales</taxon>
        <taxon>Nocardiaceae</taxon>
        <taxon>Rhodococcus</taxon>
    </lineage>
</organism>
<feature type="domain" description="HTH luxR-type" evidence="3">
    <location>
        <begin position="791"/>
        <end position="856"/>
    </location>
</feature>
<dbReference type="InterPro" id="IPR027417">
    <property type="entry name" value="P-loop_NTPase"/>
</dbReference>
<dbReference type="Gene3D" id="3.40.50.300">
    <property type="entry name" value="P-loop containing nucleotide triphosphate hydrolases"/>
    <property type="match status" value="1"/>
</dbReference>
<dbReference type="InterPro" id="IPR041664">
    <property type="entry name" value="AAA_16"/>
</dbReference>
<dbReference type="SUPFAM" id="SSF48452">
    <property type="entry name" value="TPR-like"/>
    <property type="match status" value="1"/>
</dbReference>
<keyword evidence="2" id="KW-0067">ATP-binding</keyword>
<evidence type="ECO:0000313" key="4">
    <source>
        <dbReference type="EMBL" id="MFC7446636.1"/>
    </source>
</evidence>
<dbReference type="Pfam" id="PF00196">
    <property type="entry name" value="GerE"/>
    <property type="match status" value="1"/>
</dbReference>
<dbReference type="PROSITE" id="PS00622">
    <property type="entry name" value="HTH_LUXR_1"/>
    <property type="match status" value="1"/>
</dbReference>
<sequence length="865" mass="91509">MVLRWPLIPRGDEIGASPRGSSRGVVIVGPAGVGKTTLARTIASRARPTSLWAVGAESTRRIPLGAFAHLIEIDAAPDPATALANACSALGGRGADITLVVDDADLLDPLSGALVRQLVEDGKVHLVVTFGSGETGPDPAMLGDGLLERIDLAAFTRGEAGRVLESALDGPLDRVSAQWMWEASEGNPLYLRHLLEGSWDSGLLYQVGGVWQLKERPVVTDELAMLLESRLPTAEPAAMEVLRLLAFAGDLDVEVLDRAAPRDAIVSAQRSGHLRIGPDGSRRVARLRHPIVGEVLRERTAPLAARSLRGRLVRALAEGPTAGEELRMATLALDGDADLDAELLADAAERALALCDYPLAERLAQAALDRGAGLRAAVILARAMTWQGRSEEADSLLAAFDPREMPEYEHLAWGLWRSTTYFFDNRQAAARAELDRLRQHVTSRDGLDVLASADVTFDFFANNVPRAIELTRTLFGAAGSSAPALAFAASTGGFALARAGHADEVTEVAARGVAAATSTGFLLGRLQIGVAEVSAAALAGNLSGIDELLGRYATAIPPGRSRWVVEGYIHGLAHLAAGRVAEAEDQFRRGRAAAASGGPRMWVVLCAIGLSQALGAQGRVDPAIEALDCAEESFGDHLASFGPDLMHARAWIVAARGEHHEAVRVARGAAALARAGSMFGIEAMALHTAVRFGDRSATGRLRRLARRVDGPFVRVAAAHAQAWQAHDGHGLDGVAREFESMSANLLAADAAAQAALAHRRSGASRDEQRSAAMARRLAAVCAGARTPALSVLENPMALTSRERVVAALVATGMTNREIAERLTLSVRTVEGHVHRLLAKLDVADREALVRKPCDEDWGPATGRSP</sequence>
<evidence type="ECO:0000256" key="2">
    <source>
        <dbReference type="ARBA" id="ARBA00022840"/>
    </source>
</evidence>
<dbReference type="PANTHER" id="PTHR16305">
    <property type="entry name" value="TESTICULAR SOLUBLE ADENYLYL CYCLASE"/>
    <property type="match status" value="1"/>
</dbReference>
<dbReference type="InterPro" id="IPR000792">
    <property type="entry name" value="Tscrpt_reg_LuxR_C"/>
</dbReference>
<dbReference type="SMART" id="SM00382">
    <property type="entry name" value="AAA"/>
    <property type="match status" value="1"/>
</dbReference>
<evidence type="ECO:0000256" key="1">
    <source>
        <dbReference type="ARBA" id="ARBA00022741"/>
    </source>
</evidence>
<dbReference type="PRINTS" id="PR00038">
    <property type="entry name" value="HTHLUXR"/>
</dbReference>
<evidence type="ECO:0000313" key="5">
    <source>
        <dbReference type="Proteomes" id="UP001596484"/>
    </source>
</evidence>
<dbReference type="EMBL" id="JBHTCS010000002">
    <property type="protein sequence ID" value="MFC7446636.1"/>
    <property type="molecule type" value="Genomic_DNA"/>
</dbReference>
<protein>
    <submittedName>
        <fullName evidence="4">LuxR C-terminal-related transcriptional regulator</fullName>
    </submittedName>
</protein>
<dbReference type="SMART" id="SM00421">
    <property type="entry name" value="HTH_LUXR"/>
    <property type="match status" value="1"/>
</dbReference>
<dbReference type="CDD" id="cd06170">
    <property type="entry name" value="LuxR_C_like"/>
    <property type="match status" value="1"/>
</dbReference>
<comment type="caution">
    <text evidence="4">The sequence shown here is derived from an EMBL/GenBank/DDBJ whole genome shotgun (WGS) entry which is preliminary data.</text>
</comment>
<keyword evidence="5" id="KW-1185">Reference proteome</keyword>
<dbReference type="InterPro" id="IPR016032">
    <property type="entry name" value="Sig_transdc_resp-reg_C-effctor"/>
</dbReference>
<dbReference type="SUPFAM" id="SSF52540">
    <property type="entry name" value="P-loop containing nucleoside triphosphate hydrolases"/>
    <property type="match status" value="1"/>
</dbReference>
<evidence type="ECO:0000259" key="3">
    <source>
        <dbReference type="PROSITE" id="PS50043"/>
    </source>
</evidence>
<gene>
    <name evidence="4" type="ORF">ACFQS9_01910</name>
</gene>
<dbReference type="PROSITE" id="PS50043">
    <property type="entry name" value="HTH_LUXR_2"/>
    <property type="match status" value="1"/>
</dbReference>
<accession>A0ABW2RSG7</accession>
<dbReference type="Proteomes" id="UP001596484">
    <property type="component" value="Unassembled WGS sequence"/>
</dbReference>
<proteinExistence type="predicted"/>
<dbReference type="RefSeq" id="WP_378400999.1">
    <property type="nucleotide sequence ID" value="NZ_JBHTCS010000002.1"/>
</dbReference>
<keyword evidence="1" id="KW-0547">Nucleotide-binding</keyword>
<dbReference type="InterPro" id="IPR036388">
    <property type="entry name" value="WH-like_DNA-bd_sf"/>
</dbReference>
<dbReference type="Pfam" id="PF13191">
    <property type="entry name" value="AAA_16"/>
    <property type="match status" value="1"/>
</dbReference>